<proteinExistence type="predicted"/>
<reference evidence="2 3" key="1">
    <citation type="submission" date="2021-01" db="EMBL/GenBank/DDBJ databases">
        <title>Whole genome shotgun sequence of Asanoa siamensis NBRC 107932.</title>
        <authorList>
            <person name="Komaki H."/>
            <person name="Tamura T."/>
        </authorList>
    </citation>
    <scope>NUCLEOTIDE SEQUENCE [LARGE SCALE GENOMIC DNA]</scope>
    <source>
        <strain evidence="2 3">NBRC 107932</strain>
    </source>
</reference>
<accession>A0ABQ4CWI3</accession>
<sequence>MVSKKSGRGRHTSAKNAARALAAEAGISYTEALRRVSVTGEVRQPRHRWILTDDVRAWFAGQGWRGVRYPDLFAWLDNDVSTAYDCDWCGESGDARTGDSSISLVIAAYDPDLSPVTAHLATYKYHAACKPSSVAWAHQVDIPAGPQRVALPASAAPEMVSTIELDGRPLVYADDEEQVAVLLLTAAVVDDLRQGAAPWLTELRMFLRQHGFGRPGDLTGTTGRNPVSRSAPSPAR</sequence>
<comment type="caution">
    <text evidence="2">The sequence shown here is derived from an EMBL/GenBank/DDBJ whole genome shotgun (WGS) entry which is preliminary data.</text>
</comment>
<protein>
    <submittedName>
        <fullName evidence="2">Uncharacterized protein</fullName>
    </submittedName>
</protein>
<gene>
    <name evidence="2" type="ORF">Asi02nite_51720</name>
</gene>
<evidence type="ECO:0000313" key="2">
    <source>
        <dbReference type="EMBL" id="GIF75654.1"/>
    </source>
</evidence>
<evidence type="ECO:0000256" key="1">
    <source>
        <dbReference type="SAM" id="MobiDB-lite"/>
    </source>
</evidence>
<dbReference type="Proteomes" id="UP000604117">
    <property type="component" value="Unassembled WGS sequence"/>
</dbReference>
<dbReference type="RefSeq" id="WP_203716509.1">
    <property type="nucleotide sequence ID" value="NZ_BONE01000046.1"/>
</dbReference>
<dbReference type="EMBL" id="BONE01000046">
    <property type="protein sequence ID" value="GIF75654.1"/>
    <property type="molecule type" value="Genomic_DNA"/>
</dbReference>
<organism evidence="2 3">
    <name type="scientific">Asanoa siamensis</name>
    <dbReference type="NCBI Taxonomy" id="926357"/>
    <lineage>
        <taxon>Bacteria</taxon>
        <taxon>Bacillati</taxon>
        <taxon>Actinomycetota</taxon>
        <taxon>Actinomycetes</taxon>
        <taxon>Micromonosporales</taxon>
        <taxon>Micromonosporaceae</taxon>
        <taxon>Asanoa</taxon>
    </lineage>
</organism>
<name>A0ABQ4CWI3_9ACTN</name>
<feature type="compositionally biased region" description="Polar residues" evidence="1">
    <location>
        <begin position="219"/>
        <end position="236"/>
    </location>
</feature>
<keyword evidence="3" id="KW-1185">Reference proteome</keyword>
<feature type="region of interest" description="Disordered" evidence="1">
    <location>
        <begin position="214"/>
        <end position="236"/>
    </location>
</feature>
<evidence type="ECO:0000313" key="3">
    <source>
        <dbReference type="Proteomes" id="UP000604117"/>
    </source>
</evidence>